<dbReference type="EMBL" id="MLHG01000020">
    <property type="protein sequence ID" value="OOF40547.1"/>
    <property type="molecule type" value="Genomic_DNA"/>
</dbReference>
<feature type="signal peptide" evidence="1">
    <location>
        <begin position="1"/>
        <end position="25"/>
    </location>
</feature>
<evidence type="ECO:0000256" key="1">
    <source>
        <dbReference type="SAM" id="SignalP"/>
    </source>
</evidence>
<evidence type="ECO:0008006" key="4">
    <source>
        <dbReference type="Google" id="ProtNLM"/>
    </source>
</evidence>
<dbReference type="PROSITE" id="PS51257">
    <property type="entry name" value="PROKAR_LIPOPROTEIN"/>
    <property type="match status" value="1"/>
</dbReference>
<accession>A0A1V3II10</accession>
<evidence type="ECO:0000313" key="3">
    <source>
        <dbReference type="Proteomes" id="UP000189426"/>
    </source>
</evidence>
<name>A0A1V3II10_9PAST</name>
<dbReference type="RefSeq" id="WP_077493609.1">
    <property type="nucleotide sequence ID" value="NZ_MLHG01000020.1"/>
</dbReference>
<reference evidence="2 3" key="1">
    <citation type="submission" date="2016-10" db="EMBL/GenBank/DDBJ databases">
        <title>Rodentibacter gen. nov. and new species.</title>
        <authorList>
            <person name="Christensen H."/>
        </authorList>
    </citation>
    <scope>NUCLEOTIDE SEQUENCE [LARGE SCALE GENOMIC DNA]</scope>
    <source>
        <strain evidence="2 3">Ppn418</strain>
    </source>
</reference>
<organism evidence="2 3">
    <name type="scientific">Rodentibacter mrazii</name>
    <dbReference type="NCBI Taxonomy" id="1908257"/>
    <lineage>
        <taxon>Bacteria</taxon>
        <taxon>Pseudomonadati</taxon>
        <taxon>Pseudomonadota</taxon>
        <taxon>Gammaproteobacteria</taxon>
        <taxon>Pasteurellales</taxon>
        <taxon>Pasteurellaceae</taxon>
        <taxon>Rodentibacter</taxon>
    </lineage>
</organism>
<gene>
    <name evidence="2" type="ORF">BKK47_03865</name>
</gene>
<feature type="chain" id="PRO_5013047557" description="PEGA domain-containing protein" evidence="1">
    <location>
        <begin position="26"/>
        <end position="165"/>
    </location>
</feature>
<comment type="caution">
    <text evidence="2">The sequence shown here is derived from an EMBL/GenBank/DDBJ whole genome shotgun (WGS) entry which is preliminary data.</text>
</comment>
<evidence type="ECO:0000313" key="2">
    <source>
        <dbReference type="EMBL" id="OOF40547.1"/>
    </source>
</evidence>
<dbReference type="AlphaFoldDB" id="A0A1V3II10"/>
<proteinExistence type="predicted"/>
<dbReference type="STRING" id="1908257.BKK47_03865"/>
<keyword evidence="3" id="KW-1185">Reference proteome</keyword>
<sequence length="165" mass="18019">MKKFIHIIGLSLTMLLTGCATIVSKSTYPVYIQSEPVGATFTIKNSKGQVVAKGETPKEIRLKASAGYFKPATYILDFQRKGYAKKTVTITATLDGWYMGNIALLSPLGALIIDPLTGAMYKLPSSISTTLDKNSQSPKRKTKAQLQILYLDTLTDEQKAQLVAI</sequence>
<keyword evidence="1" id="KW-0732">Signal</keyword>
<dbReference type="Proteomes" id="UP000189426">
    <property type="component" value="Unassembled WGS sequence"/>
</dbReference>
<protein>
    <recommendedName>
        <fullName evidence="4">PEGA domain-containing protein</fullName>
    </recommendedName>
</protein>